<feature type="transmembrane region" description="Helical" evidence="1">
    <location>
        <begin position="100"/>
        <end position="119"/>
    </location>
</feature>
<keyword evidence="1" id="KW-1133">Transmembrane helix</keyword>
<protein>
    <submittedName>
        <fullName evidence="2">Uncharacterized protein</fullName>
    </submittedName>
</protein>
<evidence type="ECO:0000313" key="2">
    <source>
        <dbReference type="EMBL" id="MFD0740145.1"/>
    </source>
</evidence>
<keyword evidence="3" id="KW-1185">Reference proteome</keyword>
<dbReference type="RefSeq" id="WP_386813234.1">
    <property type="nucleotide sequence ID" value="NZ_JBHTIH010000007.1"/>
</dbReference>
<organism evidence="2 3">
    <name type="scientific">Lysobacter koreensis</name>
    <dbReference type="NCBI Taxonomy" id="266122"/>
    <lineage>
        <taxon>Bacteria</taxon>
        <taxon>Pseudomonadati</taxon>
        <taxon>Pseudomonadota</taxon>
        <taxon>Gammaproteobacteria</taxon>
        <taxon>Lysobacterales</taxon>
        <taxon>Lysobacteraceae</taxon>
        <taxon>Lysobacter</taxon>
    </lineage>
</organism>
<sequence length="122" mass="12185">MDAMGMLQTATALFAFAALGGVVMAAIRLGAKRNPPAWLAMGHGLLAGAGLTLLIYAALAAGIPGTAQIALALLLLAAAGGAFMNLVYHWKQKPLPTGLLFGHAGLAVLGFALLLFAAFGGG</sequence>
<keyword evidence="1" id="KW-0472">Membrane</keyword>
<accession>A0ABW2YNZ9</accession>
<proteinExistence type="predicted"/>
<feature type="transmembrane region" description="Helical" evidence="1">
    <location>
        <begin position="69"/>
        <end position="88"/>
    </location>
</feature>
<evidence type="ECO:0000313" key="3">
    <source>
        <dbReference type="Proteomes" id="UP001597090"/>
    </source>
</evidence>
<comment type="caution">
    <text evidence="2">The sequence shown here is derived from an EMBL/GenBank/DDBJ whole genome shotgun (WGS) entry which is preliminary data.</text>
</comment>
<feature type="transmembrane region" description="Helical" evidence="1">
    <location>
        <begin position="39"/>
        <end position="63"/>
    </location>
</feature>
<evidence type="ECO:0000256" key="1">
    <source>
        <dbReference type="SAM" id="Phobius"/>
    </source>
</evidence>
<reference evidence="3" key="1">
    <citation type="journal article" date="2019" name="Int. J. Syst. Evol. Microbiol.">
        <title>The Global Catalogue of Microorganisms (GCM) 10K type strain sequencing project: providing services to taxonomists for standard genome sequencing and annotation.</title>
        <authorList>
            <consortium name="The Broad Institute Genomics Platform"/>
            <consortium name="The Broad Institute Genome Sequencing Center for Infectious Disease"/>
            <person name="Wu L."/>
            <person name="Ma J."/>
        </authorList>
    </citation>
    <scope>NUCLEOTIDE SEQUENCE [LARGE SCALE GENOMIC DNA]</scope>
    <source>
        <strain evidence="3">CCUG 55491</strain>
    </source>
</reference>
<feature type="transmembrane region" description="Helical" evidence="1">
    <location>
        <begin position="6"/>
        <end position="27"/>
    </location>
</feature>
<keyword evidence="1" id="KW-0812">Transmembrane</keyword>
<gene>
    <name evidence="2" type="ORF">ACFQZQ_12750</name>
</gene>
<name>A0ABW2YNZ9_9GAMM</name>
<dbReference type="EMBL" id="JBHTIH010000007">
    <property type="protein sequence ID" value="MFD0740145.1"/>
    <property type="molecule type" value="Genomic_DNA"/>
</dbReference>
<dbReference type="Proteomes" id="UP001597090">
    <property type="component" value="Unassembled WGS sequence"/>
</dbReference>